<organism evidence="2 3">
    <name type="scientific">Candidatus Azambacteria bacterium GW2011_GWA1_42_19</name>
    <dbReference type="NCBI Taxonomy" id="1618609"/>
    <lineage>
        <taxon>Bacteria</taxon>
        <taxon>Candidatus Azamiibacteriota</taxon>
    </lineage>
</organism>
<dbReference type="GO" id="GO:0016887">
    <property type="term" value="F:ATP hydrolysis activity"/>
    <property type="evidence" value="ECO:0007669"/>
    <property type="project" value="InterPro"/>
</dbReference>
<dbReference type="EMBL" id="LCDE01000035">
    <property type="protein sequence ID" value="KKS45050.1"/>
    <property type="molecule type" value="Genomic_DNA"/>
</dbReference>
<dbReference type="GO" id="GO:0005524">
    <property type="term" value="F:ATP binding"/>
    <property type="evidence" value="ECO:0007669"/>
    <property type="project" value="InterPro"/>
</dbReference>
<dbReference type="InterPro" id="IPR027065">
    <property type="entry name" value="Lon_Prtase"/>
</dbReference>
<dbReference type="AlphaFoldDB" id="A0A0G0Z8L5"/>
<evidence type="ECO:0000313" key="2">
    <source>
        <dbReference type="EMBL" id="KKS45050.1"/>
    </source>
</evidence>
<dbReference type="PATRIC" id="fig|1618609.3.peg.622"/>
<dbReference type="Proteomes" id="UP000034951">
    <property type="component" value="Unassembled WGS sequence"/>
</dbReference>
<dbReference type="Pfam" id="PF22667">
    <property type="entry name" value="Lon_lid"/>
    <property type="match status" value="1"/>
</dbReference>
<evidence type="ECO:0000259" key="1">
    <source>
        <dbReference type="SMART" id="SM00382"/>
    </source>
</evidence>
<proteinExistence type="predicted"/>
<evidence type="ECO:0000313" key="3">
    <source>
        <dbReference type="Proteomes" id="UP000034951"/>
    </source>
</evidence>
<gene>
    <name evidence="2" type="ORF">UV10_C0035G0004</name>
</gene>
<dbReference type="PANTHER" id="PTHR43718">
    <property type="entry name" value="LON PROTEASE"/>
    <property type="match status" value="1"/>
</dbReference>
<reference evidence="2 3" key="1">
    <citation type="journal article" date="2015" name="Nature">
        <title>rRNA introns, odd ribosomes, and small enigmatic genomes across a large radiation of phyla.</title>
        <authorList>
            <person name="Brown C.T."/>
            <person name="Hug L.A."/>
            <person name="Thomas B.C."/>
            <person name="Sharon I."/>
            <person name="Castelle C.J."/>
            <person name="Singh A."/>
            <person name="Wilkins M.J."/>
            <person name="Williams K.H."/>
            <person name="Banfield J.F."/>
        </authorList>
    </citation>
    <scope>NUCLEOTIDE SEQUENCE [LARGE SCALE GENOMIC DNA]</scope>
</reference>
<dbReference type="SUPFAM" id="SSF52540">
    <property type="entry name" value="P-loop containing nucleoside triphosphate hydrolases"/>
    <property type="match status" value="1"/>
</dbReference>
<dbReference type="InterPro" id="IPR003959">
    <property type="entry name" value="ATPase_AAA_core"/>
</dbReference>
<sequence>MDQGLAPLQEKLKTAVLPDDLRVKVEETINRTTNYDQAAHYIDWITSLPWDKLTKDILDLGHAKQILDQHHYGLEDLKQRILEYLSVLILNQQKSTIYHAPILLLVGLVGTGKTTLAKSIAESMGRKFVRIPFGGMGSALDLRGQSRAYPDAEPGQIIKNLRRAEAKNPVILLDEIDRVADSARSEIMGVLVELLDPEQNAGFTDHYIDYPFDLSQVLFIATCNNTTNISTAVMDRLEPMTMPSYNDEEKIKIARDYVLPSEIKNASLPPTALKIDDAVWPQIVRPLGFDAGIRTLERTIQGLVRKTAKLIVEGKGKEFYITADNLKQFLPTY</sequence>
<dbReference type="Gene3D" id="1.10.8.60">
    <property type="match status" value="1"/>
</dbReference>
<dbReference type="InterPro" id="IPR003593">
    <property type="entry name" value="AAA+_ATPase"/>
</dbReference>
<dbReference type="GO" id="GO:0004252">
    <property type="term" value="F:serine-type endopeptidase activity"/>
    <property type="evidence" value="ECO:0007669"/>
    <property type="project" value="InterPro"/>
</dbReference>
<dbReference type="InterPro" id="IPR054594">
    <property type="entry name" value="Lon_lid"/>
</dbReference>
<comment type="caution">
    <text evidence="2">The sequence shown here is derived from an EMBL/GenBank/DDBJ whole genome shotgun (WGS) entry which is preliminary data.</text>
</comment>
<dbReference type="GO" id="GO:0006515">
    <property type="term" value="P:protein quality control for misfolded or incompletely synthesized proteins"/>
    <property type="evidence" value="ECO:0007669"/>
    <property type="project" value="TreeGrafter"/>
</dbReference>
<dbReference type="SMART" id="SM00382">
    <property type="entry name" value="AAA"/>
    <property type="match status" value="1"/>
</dbReference>
<dbReference type="Pfam" id="PF00004">
    <property type="entry name" value="AAA"/>
    <property type="match status" value="1"/>
</dbReference>
<keyword evidence="2" id="KW-0378">Hydrolase</keyword>
<dbReference type="InterPro" id="IPR027417">
    <property type="entry name" value="P-loop_NTPase"/>
</dbReference>
<dbReference type="GO" id="GO:0004176">
    <property type="term" value="F:ATP-dependent peptidase activity"/>
    <property type="evidence" value="ECO:0007669"/>
    <property type="project" value="InterPro"/>
</dbReference>
<accession>A0A0G0Z8L5</accession>
<dbReference type="PANTHER" id="PTHR43718:SF2">
    <property type="entry name" value="LON PROTEASE HOMOLOG, MITOCHONDRIAL"/>
    <property type="match status" value="1"/>
</dbReference>
<name>A0A0G0Z8L5_9BACT</name>
<keyword evidence="2" id="KW-0645">Protease</keyword>
<feature type="domain" description="AAA+ ATPase" evidence="1">
    <location>
        <begin position="99"/>
        <end position="247"/>
    </location>
</feature>
<protein>
    <submittedName>
        <fullName evidence="2">Lon protease</fullName>
    </submittedName>
</protein>
<dbReference type="Gene3D" id="3.40.50.300">
    <property type="entry name" value="P-loop containing nucleotide triphosphate hydrolases"/>
    <property type="match status" value="1"/>
</dbReference>